<dbReference type="EMBL" id="FN668688">
    <property type="protein sequence ID" value="CBK24697.2"/>
    <property type="molecule type" value="Genomic_DNA"/>
</dbReference>
<keyword evidence="3" id="KW-1185">Reference proteome</keyword>
<feature type="compositionally biased region" description="Basic and acidic residues" evidence="1">
    <location>
        <begin position="39"/>
        <end position="48"/>
    </location>
</feature>
<dbReference type="AlphaFoldDB" id="D8M9F8"/>
<accession>D8M9F8</accession>
<evidence type="ECO:0000313" key="2">
    <source>
        <dbReference type="EMBL" id="CBK24697.2"/>
    </source>
</evidence>
<gene>
    <name evidence="2" type="ORF">GSBLH_T00004405001</name>
</gene>
<sequence>MLLLYLGLSIACGLLLNLRNLNIFNGKRNRSSSVNVRVSKRDEDENAAKRKGTHNRTGSINSRKKPAEPKIAASYLSICFRSPLAPMFFPFRGSSSRFL</sequence>
<dbReference type="Proteomes" id="UP000008312">
    <property type="component" value="Unassembled WGS sequence"/>
</dbReference>
<name>D8M9F8_BLAHO</name>
<organism evidence="2">
    <name type="scientific">Blastocystis hominis</name>
    <dbReference type="NCBI Taxonomy" id="12968"/>
    <lineage>
        <taxon>Eukaryota</taxon>
        <taxon>Sar</taxon>
        <taxon>Stramenopiles</taxon>
        <taxon>Bigyra</taxon>
        <taxon>Opalozoa</taxon>
        <taxon>Opalinata</taxon>
        <taxon>Blastocystidae</taxon>
        <taxon>Blastocystis</taxon>
    </lineage>
</organism>
<dbReference type="RefSeq" id="XP_012898745.1">
    <property type="nucleotide sequence ID" value="XM_013043291.1"/>
</dbReference>
<feature type="region of interest" description="Disordered" evidence="1">
    <location>
        <begin position="30"/>
        <end position="67"/>
    </location>
</feature>
<reference evidence="2" key="1">
    <citation type="submission" date="2010-02" db="EMBL/GenBank/DDBJ databases">
        <title>Sequencing and annotation of the Blastocystis hominis genome.</title>
        <authorList>
            <person name="Wincker P."/>
        </authorList>
    </citation>
    <scope>NUCLEOTIDE SEQUENCE</scope>
    <source>
        <strain evidence="2">Singapore isolate B</strain>
    </source>
</reference>
<protein>
    <submittedName>
        <fullName evidence="2">Uncharacterized protein</fullName>
    </submittedName>
</protein>
<evidence type="ECO:0000256" key="1">
    <source>
        <dbReference type="SAM" id="MobiDB-lite"/>
    </source>
</evidence>
<evidence type="ECO:0000313" key="3">
    <source>
        <dbReference type="Proteomes" id="UP000008312"/>
    </source>
</evidence>
<proteinExistence type="predicted"/>
<dbReference type="GeneID" id="24921433"/>
<dbReference type="InParanoid" id="D8M9F8"/>